<gene>
    <name evidence="1" type="ORF">F3087_01435</name>
</gene>
<dbReference type="Proteomes" id="UP000323876">
    <property type="component" value="Unassembled WGS sequence"/>
</dbReference>
<dbReference type="Pfam" id="PF14063">
    <property type="entry name" value="DUF4254"/>
    <property type="match status" value="1"/>
</dbReference>
<dbReference type="InterPro" id="IPR025350">
    <property type="entry name" value="DUF4254"/>
</dbReference>
<dbReference type="EMBL" id="VXLC01000001">
    <property type="protein sequence ID" value="KAA8890012.1"/>
    <property type="molecule type" value="Genomic_DNA"/>
</dbReference>
<dbReference type="AlphaFoldDB" id="A0A5N0EL85"/>
<name>A0A5N0EL85_9NOCA</name>
<comment type="caution">
    <text evidence="1">The sequence shown here is derived from an EMBL/GenBank/DDBJ whole genome shotgun (WGS) entry which is preliminary data.</text>
</comment>
<proteinExistence type="predicted"/>
<evidence type="ECO:0000313" key="2">
    <source>
        <dbReference type="Proteomes" id="UP000323876"/>
    </source>
</evidence>
<keyword evidence="2" id="KW-1185">Reference proteome</keyword>
<protein>
    <submittedName>
        <fullName evidence="1">DUF4254 domain-containing protein</fullName>
    </submittedName>
</protein>
<evidence type="ECO:0000313" key="1">
    <source>
        <dbReference type="EMBL" id="KAA8890012.1"/>
    </source>
</evidence>
<accession>A0A5N0EL85</accession>
<reference evidence="1 2" key="1">
    <citation type="submission" date="2019-09" db="EMBL/GenBank/DDBJ databases">
        <authorList>
            <person name="Wang X."/>
        </authorList>
    </citation>
    <scope>NUCLEOTIDE SEQUENCE [LARGE SCALE GENOMIC DNA]</scope>
    <source>
        <strain evidence="1 2">CICC 11023</strain>
    </source>
</reference>
<dbReference type="OrthoDB" id="3352146at2"/>
<organism evidence="1 2">
    <name type="scientific">Nocardia colli</name>
    <dbReference type="NCBI Taxonomy" id="2545717"/>
    <lineage>
        <taxon>Bacteria</taxon>
        <taxon>Bacillati</taxon>
        <taxon>Actinomycetota</taxon>
        <taxon>Actinomycetes</taxon>
        <taxon>Mycobacteriales</taxon>
        <taxon>Nocardiaceae</taxon>
        <taxon>Nocardia</taxon>
    </lineage>
</organism>
<sequence>MEPLPPKAMVLEACRTAPNTGHPLLESAHLLAGLHERRAHTEPGAAADIDAHRARLVLAIDRWVTTEVPPPHDSAHLHTETVGMVIDRLAQFSVTANESLSSTPEWAIHDAWERLAELATGYHDLAFEVSAGFRRLPTLTHPRTYNPLP</sequence>